<dbReference type="InterPro" id="IPR027417">
    <property type="entry name" value="P-loop_NTPase"/>
</dbReference>
<gene>
    <name evidence="1" type="ORF">AB3X52_04110</name>
</gene>
<keyword evidence="2" id="KW-1185">Reference proteome</keyword>
<dbReference type="SUPFAM" id="SSF52540">
    <property type="entry name" value="P-loop containing nucleoside triphosphate hydrolases"/>
    <property type="match status" value="1"/>
</dbReference>
<evidence type="ECO:0000313" key="2">
    <source>
        <dbReference type="Proteomes" id="UP001556631"/>
    </source>
</evidence>
<evidence type="ECO:0000313" key="1">
    <source>
        <dbReference type="EMBL" id="MEX0426795.1"/>
    </source>
</evidence>
<sequence length="319" mass="35961">MSVYDGTPLFIVGAPRSGTTLMKTALRGFDGVYLLPEEFQILGLFLRAAAHEDPRSLVRRIEESAFGSHMKDRGLWPDPELLASAIRGTNPGAAFESVVLSFAEKEGRLRPLFWGDKTPENIFELDLISATWPDARVINIVRDPRDTALSMNRAWGRSWLRSAVIWRDAAAAAATFALTHPDRFTEVRYEDLTARPEETLGRVASWLGVKFDTGALGVIQTGERWGRAATSRGVRQTESAWRTAVDPRHLRKIEAICYYQMQACGYTPVLATRAEAPRAWYTRCAAIADAARVVRSYARERGWRGAVSYKWRQWRTDPR</sequence>
<dbReference type="EC" id="2.8.2.-" evidence="1"/>
<name>A0ABV3SW64_9ACTN</name>
<comment type="caution">
    <text evidence="1">The sequence shown here is derived from an EMBL/GenBank/DDBJ whole genome shotgun (WGS) entry which is preliminary data.</text>
</comment>
<reference evidence="1 2" key="1">
    <citation type="submission" date="2024-07" db="EMBL/GenBank/DDBJ databases">
        <authorList>
            <person name="Lee S."/>
            <person name="Kang M."/>
        </authorList>
    </citation>
    <scope>NUCLEOTIDE SEQUENCE [LARGE SCALE GENOMIC DNA]</scope>
    <source>
        <strain evidence="1 2">DS6</strain>
    </source>
</reference>
<accession>A0ABV3SW64</accession>
<dbReference type="Gene3D" id="3.40.50.300">
    <property type="entry name" value="P-loop containing nucleotide triphosphate hydrolases"/>
    <property type="match status" value="1"/>
</dbReference>
<dbReference type="Proteomes" id="UP001556631">
    <property type="component" value="Unassembled WGS sequence"/>
</dbReference>
<dbReference type="EMBL" id="JBFPJR010000005">
    <property type="protein sequence ID" value="MEX0426795.1"/>
    <property type="molecule type" value="Genomic_DNA"/>
</dbReference>
<dbReference type="PANTHER" id="PTHR10704:SF44">
    <property type="entry name" value="LD35051P-RELATED"/>
    <property type="match status" value="1"/>
</dbReference>
<keyword evidence="1" id="KW-0808">Transferase</keyword>
<dbReference type="RefSeq" id="WP_367991563.1">
    <property type="nucleotide sequence ID" value="NZ_JBFPJR010000005.1"/>
</dbReference>
<protein>
    <submittedName>
        <fullName evidence="1">Sulfotransferase</fullName>
        <ecNumber evidence="1">2.8.2.-</ecNumber>
    </submittedName>
</protein>
<organism evidence="1 2">
    <name type="scientific">Nocardioides eburneus</name>
    <dbReference type="NCBI Taxonomy" id="3231482"/>
    <lineage>
        <taxon>Bacteria</taxon>
        <taxon>Bacillati</taxon>
        <taxon>Actinomycetota</taxon>
        <taxon>Actinomycetes</taxon>
        <taxon>Propionibacteriales</taxon>
        <taxon>Nocardioidaceae</taxon>
        <taxon>Nocardioides</taxon>
    </lineage>
</organism>
<proteinExistence type="predicted"/>
<dbReference type="PANTHER" id="PTHR10704">
    <property type="entry name" value="CARBOHYDRATE SULFOTRANSFERASE"/>
    <property type="match status" value="1"/>
</dbReference>
<dbReference type="GO" id="GO:0016740">
    <property type="term" value="F:transferase activity"/>
    <property type="evidence" value="ECO:0007669"/>
    <property type="project" value="UniProtKB-KW"/>
</dbReference>
<dbReference type="Pfam" id="PF13469">
    <property type="entry name" value="Sulfotransfer_3"/>
    <property type="match status" value="1"/>
</dbReference>
<dbReference type="InterPro" id="IPR051135">
    <property type="entry name" value="Gal/GlcNAc/GalNAc_ST"/>
</dbReference>